<dbReference type="EMBL" id="RKQZ01000001">
    <property type="protein sequence ID" value="RPF20393.1"/>
    <property type="molecule type" value="Genomic_DNA"/>
</dbReference>
<dbReference type="PRINTS" id="PR00081">
    <property type="entry name" value="GDHRDH"/>
</dbReference>
<name>A0A3N4YHZ5_9MICO</name>
<keyword evidence="1" id="KW-0521">NADP</keyword>
<evidence type="ECO:0008006" key="5">
    <source>
        <dbReference type="Google" id="ProtNLM"/>
    </source>
</evidence>
<dbReference type="InterPro" id="IPR036291">
    <property type="entry name" value="NAD(P)-bd_dom_sf"/>
</dbReference>
<gene>
    <name evidence="3" type="ORF">EDD34_0984</name>
</gene>
<dbReference type="PIRSF" id="PIRSF000126">
    <property type="entry name" value="11-beta-HSD1"/>
    <property type="match status" value="1"/>
</dbReference>
<accession>A0A3N4YHZ5</accession>
<dbReference type="Pfam" id="PF00106">
    <property type="entry name" value="adh_short"/>
    <property type="match status" value="1"/>
</dbReference>
<evidence type="ECO:0000256" key="1">
    <source>
        <dbReference type="ARBA" id="ARBA00022857"/>
    </source>
</evidence>
<evidence type="ECO:0000256" key="2">
    <source>
        <dbReference type="ARBA" id="ARBA00023002"/>
    </source>
</evidence>
<dbReference type="Proteomes" id="UP000280501">
    <property type="component" value="Unassembled WGS sequence"/>
</dbReference>
<dbReference type="InterPro" id="IPR002347">
    <property type="entry name" value="SDR_fam"/>
</dbReference>
<dbReference type="SUPFAM" id="SSF51735">
    <property type="entry name" value="NAD(P)-binding Rossmann-fold domains"/>
    <property type="match status" value="1"/>
</dbReference>
<dbReference type="AlphaFoldDB" id="A0A3N4YHZ5"/>
<keyword evidence="2" id="KW-0560">Oxidoreductase</keyword>
<dbReference type="Gene3D" id="3.40.50.720">
    <property type="entry name" value="NAD(P)-binding Rossmann-like Domain"/>
    <property type="match status" value="1"/>
</dbReference>
<dbReference type="GO" id="GO:0030497">
    <property type="term" value="P:fatty acid elongation"/>
    <property type="evidence" value="ECO:0007669"/>
    <property type="project" value="TreeGrafter"/>
</dbReference>
<proteinExistence type="predicted"/>
<dbReference type="OrthoDB" id="9797538at2"/>
<dbReference type="GO" id="GO:0016491">
    <property type="term" value="F:oxidoreductase activity"/>
    <property type="evidence" value="ECO:0007669"/>
    <property type="project" value="UniProtKB-KW"/>
</dbReference>
<evidence type="ECO:0000313" key="3">
    <source>
        <dbReference type="EMBL" id="RPF20393.1"/>
    </source>
</evidence>
<dbReference type="RefSeq" id="WP_123813567.1">
    <property type="nucleotide sequence ID" value="NZ_RKQZ01000001.1"/>
</dbReference>
<sequence>MIQISAYGPWAVVTGASSGIGEAFAHQLAAAGLNVVLAARSADKLESLGAALAVRHGISYRTVAVDLSLPDAATHLVEATAGLDVGLLVSNAGTGAPGRFLDQEITDLRRRLTLNAGSHLELIHAFGRRFAARGRGGMVLMSALGAAHGIPNMAQDSAAKGYLLHLGETLHHELAHDGVAVTVVMPGNVDTPIIDTLGFARKDLPVRPQPVEKAVREMITAFLKGRATHVPGRMMRVMVRLMPRSQSIRMNGRMLGNAARNLAERERIGA</sequence>
<protein>
    <recommendedName>
        <fullName evidence="5">Short-subunit dehydrogenase</fullName>
    </recommendedName>
</protein>
<keyword evidence="4" id="KW-1185">Reference proteome</keyword>
<dbReference type="PANTHER" id="PTHR43086:SF2">
    <property type="entry name" value="HYDROXYSTEROID DEHYDROGENASE-LIKE PROTEIN 1"/>
    <property type="match status" value="1"/>
</dbReference>
<evidence type="ECO:0000313" key="4">
    <source>
        <dbReference type="Proteomes" id="UP000280501"/>
    </source>
</evidence>
<comment type="caution">
    <text evidence="3">The sequence shown here is derived from an EMBL/GenBank/DDBJ whole genome shotgun (WGS) entry which is preliminary data.</text>
</comment>
<dbReference type="PANTHER" id="PTHR43086">
    <property type="entry name" value="VERY-LONG-CHAIN 3-OXOOACYL-COA REDUCTASE"/>
    <property type="match status" value="1"/>
</dbReference>
<organism evidence="3 4">
    <name type="scientific">Myceligenerans xiligouense</name>
    <dbReference type="NCBI Taxonomy" id="253184"/>
    <lineage>
        <taxon>Bacteria</taxon>
        <taxon>Bacillati</taxon>
        <taxon>Actinomycetota</taxon>
        <taxon>Actinomycetes</taxon>
        <taxon>Micrococcales</taxon>
        <taxon>Promicromonosporaceae</taxon>
        <taxon>Myceligenerans</taxon>
    </lineage>
</organism>
<reference evidence="3 4" key="1">
    <citation type="submission" date="2018-11" db="EMBL/GenBank/DDBJ databases">
        <title>Sequencing the genomes of 1000 actinobacteria strains.</title>
        <authorList>
            <person name="Klenk H.-P."/>
        </authorList>
    </citation>
    <scope>NUCLEOTIDE SEQUENCE [LARGE SCALE GENOMIC DNA]</scope>
    <source>
        <strain evidence="3 4">DSM 15700</strain>
    </source>
</reference>